<evidence type="ECO:0000313" key="3">
    <source>
        <dbReference type="EMBL" id="CBY10415.1"/>
    </source>
</evidence>
<feature type="compositionally biased region" description="Basic and acidic residues" evidence="2">
    <location>
        <begin position="30"/>
        <end position="41"/>
    </location>
</feature>
<organism evidence="3">
    <name type="scientific">Oikopleura dioica</name>
    <name type="common">Tunicate</name>
    <dbReference type="NCBI Taxonomy" id="34765"/>
    <lineage>
        <taxon>Eukaryota</taxon>
        <taxon>Metazoa</taxon>
        <taxon>Chordata</taxon>
        <taxon>Tunicata</taxon>
        <taxon>Appendicularia</taxon>
        <taxon>Copelata</taxon>
        <taxon>Oikopleuridae</taxon>
        <taxon>Oikopleura</taxon>
    </lineage>
</organism>
<dbReference type="Gene3D" id="1.10.418.10">
    <property type="entry name" value="Calponin-like domain"/>
    <property type="match status" value="1"/>
</dbReference>
<accession>E4XIL4</accession>
<dbReference type="GO" id="GO:0008017">
    <property type="term" value="F:microtubule binding"/>
    <property type="evidence" value="ECO:0007669"/>
    <property type="project" value="InterPro"/>
</dbReference>
<dbReference type="PANTHER" id="PTHR10623">
    <property type="entry name" value="MICROTUBULE-ASSOCIATED PROTEIN RP/EB FAMILY MEMBER"/>
    <property type="match status" value="1"/>
</dbReference>
<evidence type="ECO:0000256" key="1">
    <source>
        <dbReference type="SAM" id="Coils"/>
    </source>
</evidence>
<feature type="coiled-coil region" evidence="1">
    <location>
        <begin position="109"/>
        <end position="136"/>
    </location>
</feature>
<dbReference type="OrthoDB" id="10366933at2759"/>
<proteinExistence type="predicted"/>
<feature type="region of interest" description="Disordered" evidence="2">
    <location>
        <begin position="30"/>
        <end position="55"/>
    </location>
</feature>
<gene>
    <name evidence="3" type="ORF">GSOID_T00012438001</name>
</gene>
<sequence length="191" mass="22110">MKSNLEFIQWMILFFDVNYEPREYDPVRNRQRCKSERDLRRSKSRTGRAPLRPKSTKQLIVGSRAGSRSNLAVTKDINRSRLPSKNGSVFMSTYKSGAPKEDFALQRQLSEMRTELSRLKHSIQKLEKKKNLEEQKVSTVIDIVSMIDPDDPEFDLAEKIINAIFDLESNDQGLDRLPSISMQSNHSVDMF</sequence>
<evidence type="ECO:0008006" key="5">
    <source>
        <dbReference type="Google" id="ProtNLM"/>
    </source>
</evidence>
<dbReference type="InParanoid" id="E4XIL4"/>
<keyword evidence="1" id="KW-0175">Coiled coil</keyword>
<dbReference type="EMBL" id="FN653055">
    <property type="protein sequence ID" value="CBY10415.1"/>
    <property type="molecule type" value="Genomic_DNA"/>
</dbReference>
<evidence type="ECO:0000256" key="2">
    <source>
        <dbReference type="SAM" id="MobiDB-lite"/>
    </source>
</evidence>
<dbReference type="AlphaFoldDB" id="E4XIL4"/>
<name>E4XIL4_OIKDI</name>
<reference evidence="3" key="1">
    <citation type="journal article" date="2010" name="Science">
        <title>Plasticity of animal genome architecture unmasked by rapid evolution of a pelagic tunicate.</title>
        <authorList>
            <person name="Denoeud F."/>
            <person name="Henriet S."/>
            <person name="Mungpakdee S."/>
            <person name="Aury J.M."/>
            <person name="Da Silva C."/>
            <person name="Brinkmann H."/>
            <person name="Mikhaleva J."/>
            <person name="Olsen L.C."/>
            <person name="Jubin C."/>
            <person name="Canestro C."/>
            <person name="Bouquet J.M."/>
            <person name="Danks G."/>
            <person name="Poulain J."/>
            <person name="Campsteijn C."/>
            <person name="Adamski M."/>
            <person name="Cross I."/>
            <person name="Yadetie F."/>
            <person name="Muffato M."/>
            <person name="Louis A."/>
            <person name="Butcher S."/>
            <person name="Tsagkogeorga G."/>
            <person name="Konrad A."/>
            <person name="Singh S."/>
            <person name="Jensen M.F."/>
            <person name="Cong E.H."/>
            <person name="Eikeseth-Otteraa H."/>
            <person name="Noel B."/>
            <person name="Anthouard V."/>
            <person name="Porcel B.M."/>
            <person name="Kachouri-Lafond R."/>
            <person name="Nishino A."/>
            <person name="Ugolini M."/>
            <person name="Chourrout P."/>
            <person name="Nishida H."/>
            <person name="Aasland R."/>
            <person name="Huzurbazar S."/>
            <person name="Westhof E."/>
            <person name="Delsuc F."/>
            <person name="Lehrach H."/>
            <person name="Reinhardt R."/>
            <person name="Weissenbach J."/>
            <person name="Roy S.W."/>
            <person name="Artiguenave F."/>
            <person name="Postlethwait J.H."/>
            <person name="Manak J.R."/>
            <person name="Thompson E.M."/>
            <person name="Jaillon O."/>
            <person name="Du Pasquier L."/>
            <person name="Boudinot P."/>
            <person name="Liberles D.A."/>
            <person name="Volff J.N."/>
            <person name="Philippe H."/>
            <person name="Lenhard B."/>
            <person name="Roest Crollius H."/>
            <person name="Wincker P."/>
            <person name="Chourrout D."/>
        </authorList>
    </citation>
    <scope>NUCLEOTIDE SEQUENCE [LARGE SCALE GENOMIC DNA]</scope>
</reference>
<dbReference type="Proteomes" id="UP000001307">
    <property type="component" value="Unassembled WGS sequence"/>
</dbReference>
<dbReference type="InterPro" id="IPR027328">
    <property type="entry name" value="MAPRE"/>
</dbReference>
<dbReference type="InterPro" id="IPR036872">
    <property type="entry name" value="CH_dom_sf"/>
</dbReference>
<protein>
    <recommendedName>
        <fullName evidence="5">EB1 C-terminal domain-containing protein</fullName>
    </recommendedName>
</protein>
<evidence type="ECO:0000313" key="4">
    <source>
        <dbReference type="Proteomes" id="UP000001307"/>
    </source>
</evidence>
<keyword evidence="4" id="KW-1185">Reference proteome</keyword>